<dbReference type="EMBL" id="KV921548">
    <property type="protein sequence ID" value="ORE13314.1"/>
    <property type="molecule type" value="Genomic_DNA"/>
</dbReference>
<name>A0A1X0RMX3_RHIZD</name>
<evidence type="ECO:0000313" key="2">
    <source>
        <dbReference type="Proteomes" id="UP000242381"/>
    </source>
</evidence>
<proteinExistence type="predicted"/>
<protein>
    <submittedName>
        <fullName evidence="1">Uncharacterized protein</fullName>
    </submittedName>
</protein>
<organism evidence="1 2">
    <name type="scientific">Rhizopus microsporus</name>
    <dbReference type="NCBI Taxonomy" id="58291"/>
    <lineage>
        <taxon>Eukaryota</taxon>
        <taxon>Fungi</taxon>
        <taxon>Fungi incertae sedis</taxon>
        <taxon>Mucoromycota</taxon>
        <taxon>Mucoromycotina</taxon>
        <taxon>Mucoromycetes</taxon>
        <taxon>Mucorales</taxon>
        <taxon>Mucorineae</taxon>
        <taxon>Rhizopodaceae</taxon>
        <taxon>Rhizopus</taxon>
    </lineage>
</organism>
<sequence>MNIALLVDIYSNNVTLHNSEASFNSCLIHPFLKATINAINSNNYGCTFLPGKEPLASTSKQLKLSCQQEDGRSCYKADGVFRLLKRCNIEVLLLGAAGVYESTDKTKKPFDHHKGMFGKLSMLKSILDEFRYASVEIFDEHHVQQLIKSIDLLIKDHRVKLKEARYAKSVALLTDIVNPWIIKLTQAEDNKGMAEQGPWSSPEHD</sequence>
<dbReference type="AlphaFoldDB" id="A0A1X0RMX3"/>
<accession>A0A1X0RMX3</accession>
<evidence type="ECO:0000313" key="1">
    <source>
        <dbReference type="EMBL" id="ORE13314.1"/>
    </source>
</evidence>
<dbReference type="VEuPathDB" id="FungiDB:BCV72DRAFT_248219"/>
<dbReference type="OMA" id="NESEYQT"/>
<dbReference type="Proteomes" id="UP000242381">
    <property type="component" value="Unassembled WGS sequence"/>
</dbReference>
<reference evidence="1 2" key="1">
    <citation type="journal article" date="2016" name="Proc. Natl. Acad. Sci. U.S.A.">
        <title>Lipid metabolic changes in an early divergent fungus govern the establishment of a mutualistic symbiosis with endobacteria.</title>
        <authorList>
            <person name="Lastovetsky O.A."/>
            <person name="Gaspar M.L."/>
            <person name="Mondo S.J."/>
            <person name="LaButti K.M."/>
            <person name="Sandor L."/>
            <person name="Grigoriev I.V."/>
            <person name="Henry S.A."/>
            <person name="Pawlowska T.E."/>
        </authorList>
    </citation>
    <scope>NUCLEOTIDE SEQUENCE [LARGE SCALE GENOMIC DNA]</scope>
    <source>
        <strain evidence="1 2">ATCC 11559</strain>
    </source>
</reference>
<gene>
    <name evidence="1" type="ORF">BCV71DRAFT_278541</name>
</gene>